<feature type="domain" description="DDE" evidence="5">
    <location>
        <begin position="112"/>
        <end position="240"/>
    </location>
</feature>
<organism evidence="6 7">
    <name type="scientific">Ktedonospora formicarum</name>
    <dbReference type="NCBI Taxonomy" id="2778364"/>
    <lineage>
        <taxon>Bacteria</taxon>
        <taxon>Bacillati</taxon>
        <taxon>Chloroflexota</taxon>
        <taxon>Ktedonobacteria</taxon>
        <taxon>Ktedonobacterales</taxon>
        <taxon>Ktedonobacteraceae</taxon>
        <taxon>Ktedonospora</taxon>
    </lineage>
</organism>
<dbReference type="Pfam" id="PF13610">
    <property type="entry name" value="DDE_Tnp_IS240"/>
    <property type="match status" value="1"/>
</dbReference>
<dbReference type="NCBIfam" id="NF033587">
    <property type="entry name" value="transpos_IS6"/>
    <property type="match status" value="1"/>
</dbReference>
<dbReference type="InterPro" id="IPR012337">
    <property type="entry name" value="RNaseH-like_sf"/>
</dbReference>
<feature type="region of interest" description="Disordered" evidence="4">
    <location>
        <begin position="194"/>
        <end position="224"/>
    </location>
</feature>
<dbReference type="GO" id="GO:0006310">
    <property type="term" value="P:DNA recombination"/>
    <property type="evidence" value="ECO:0007669"/>
    <property type="project" value="UniProtKB-KW"/>
</dbReference>
<reference evidence="6" key="1">
    <citation type="submission" date="2020-10" db="EMBL/GenBank/DDBJ databases">
        <title>Taxonomic study of unclassified bacteria belonging to the class Ktedonobacteria.</title>
        <authorList>
            <person name="Yabe S."/>
            <person name="Wang C.M."/>
            <person name="Zheng Y."/>
            <person name="Sakai Y."/>
            <person name="Cavaletti L."/>
            <person name="Monciardini P."/>
            <person name="Donadio S."/>
        </authorList>
    </citation>
    <scope>NUCLEOTIDE SEQUENCE</scope>
    <source>
        <strain evidence="6">SOSP1-1</strain>
    </source>
</reference>
<dbReference type="Proteomes" id="UP000612362">
    <property type="component" value="Unassembled WGS sequence"/>
</dbReference>
<dbReference type="PANTHER" id="PTHR35528:SF3">
    <property type="entry name" value="BLL1675 PROTEIN"/>
    <property type="match status" value="1"/>
</dbReference>
<dbReference type="GO" id="GO:0032196">
    <property type="term" value="P:transposition"/>
    <property type="evidence" value="ECO:0007669"/>
    <property type="project" value="UniProtKB-KW"/>
</dbReference>
<evidence type="ECO:0000259" key="5">
    <source>
        <dbReference type="Pfam" id="PF13610"/>
    </source>
</evidence>
<accession>A0A8J3I9M3</accession>
<evidence type="ECO:0000313" key="6">
    <source>
        <dbReference type="EMBL" id="GHO51186.1"/>
    </source>
</evidence>
<dbReference type="InterPro" id="IPR052183">
    <property type="entry name" value="IS_Transposase"/>
</dbReference>
<dbReference type="PANTHER" id="PTHR35528">
    <property type="entry name" value="BLL1675 PROTEIN"/>
    <property type="match status" value="1"/>
</dbReference>
<dbReference type="InterPro" id="IPR032874">
    <property type="entry name" value="DDE_dom"/>
</dbReference>
<keyword evidence="2" id="KW-0238">DNA-binding</keyword>
<dbReference type="SUPFAM" id="SSF53098">
    <property type="entry name" value="Ribonuclease H-like"/>
    <property type="match status" value="1"/>
</dbReference>
<protein>
    <submittedName>
        <fullName evidence="6">IS6 family transposase</fullName>
    </submittedName>
</protein>
<sequence length="265" mass="31249">MIATEPTPADDPEIVAARQVLSTCRAATISGRLTVMKTQTPTSLYKGYRFPAEIIGHCIWLYFRFSLSFRDVEEMMAERGVMLTYETIRQWCLKFGQMSANELKRRRPRTGDKWHLDEVHLKMNDKTHYLWRAVDQDGNILDILVQSRRNKHAAEKFFRRLLKGLQYVPRVIIMDKLASYAAAKKEILSSVEHRQHKRLNNRAERSHQPTRQRERSMRRFKSPGQAQRFLSAFGLILDHFRPKRHRLTARDYHCAGYLAYPFQNL</sequence>
<evidence type="ECO:0000256" key="2">
    <source>
        <dbReference type="ARBA" id="ARBA00023125"/>
    </source>
</evidence>
<keyword evidence="7" id="KW-1185">Reference proteome</keyword>
<evidence type="ECO:0000313" key="7">
    <source>
        <dbReference type="Proteomes" id="UP000612362"/>
    </source>
</evidence>
<dbReference type="GO" id="GO:0003677">
    <property type="term" value="F:DNA binding"/>
    <property type="evidence" value="ECO:0007669"/>
    <property type="project" value="UniProtKB-KW"/>
</dbReference>
<dbReference type="AlphaFoldDB" id="A0A8J3I9M3"/>
<dbReference type="EMBL" id="BNJF01000011">
    <property type="protein sequence ID" value="GHO51186.1"/>
    <property type="molecule type" value="Genomic_DNA"/>
</dbReference>
<evidence type="ECO:0000256" key="1">
    <source>
        <dbReference type="ARBA" id="ARBA00022578"/>
    </source>
</evidence>
<feature type="compositionally biased region" description="Basic and acidic residues" evidence="4">
    <location>
        <begin position="201"/>
        <end position="217"/>
    </location>
</feature>
<proteinExistence type="predicted"/>
<keyword evidence="3" id="KW-0233">DNA recombination</keyword>
<evidence type="ECO:0000256" key="3">
    <source>
        <dbReference type="ARBA" id="ARBA00023172"/>
    </source>
</evidence>
<gene>
    <name evidence="6" type="ORF">KSX_93490</name>
</gene>
<comment type="caution">
    <text evidence="6">The sequence shown here is derived from an EMBL/GenBank/DDBJ whole genome shotgun (WGS) entry which is preliminary data.</text>
</comment>
<keyword evidence="1" id="KW-0815">Transposition</keyword>
<evidence type="ECO:0000256" key="4">
    <source>
        <dbReference type="SAM" id="MobiDB-lite"/>
    </source>
</evidence>
<name>A0A8J3I9M3_9CHLR</name>
<dbReference type="InterPro" id="IPR047930">
    <property type="entry name" value="Transpos_IS6"/>
</dbReference>